<keyword evidence="3" id="KW-1185">Reference proteome</keyword>
<dbReference type="Pfam" id="PF13665">
    <property type="entry name" value="Tox-PAAR-like"/>
    <property type="match status" value="1"/>
</dbReference>
<dbReference type="EMBL" id="PVNK01000055">
    <property type="protein sequence ID" value="PRQ04190.1"/>
    <property type="molecule type" value="Genomic_DNA"/>
</dbReference>
<sequence length="361" mass="38543">MSRDVFANGMAIACKAGSAKVVSAFPSVCPSPPGPPSGPVPVPYPVSSSSRDLKRGSKQVEIGGKPVALQGQSFYQSKPLGNEAATRNFGASLVTHQVAGKTQFSSGSIDVKVEGKKVCRHLDMTTSNHGSAPGEGPSPGLETMSGARPDGPLDKCPCCKGPLHANQFDPDTGEAYEPIDELEWYKVALDYHENKVAGIGAFLAKRPGWATQIDARTELPNQAKIDSARDQLDKTRRDFQRLVDAQGEDPPCPNLTTEPENAGCRTHLKKTNPVPRTSDPDERRRLGISDGVKHRCINAYRALGHECSLHSEVCHKTPLAAGGCPNHPPNLIPKDVLSGPCAELDNAQTRLQGLAAELHSK</sequence>
<protein>
    <submittedName>
        <fullName evidence="2">Uncharacterized protein</fullName>
    </submittedName>
</protein>
<feature type="region of interest" description="Disordered" evidence="1">
    <location>
        <begin position="28"/>
        <end position="56"/>
    </location>
</feature>
<accession>A0A2S9YGF5</accession>
<comment type="caution">
    <text evidence="2">The sequence shown here is derived from an EMBL/GenBank/DDBJ whole genome shotgun (WGS) entry which is preliminary data.</text>
</comment>
<evidence type="ECO:0000313" key="2">
    <source>
        <dbReference type="EMBL" id="PRQ04190.1"/>
    </source>
</evidence>
<name>A0A2S9YGF5_9BACT</name>
<proteinExistence type="predicted"/>
<feature type="compositionally biased region" description="Pro residues" evidence="1">
    <location>
        <begin position="29"/>
        <end position="44"/>
    </location>
</feature>
<dbReference type="AlphaFoldDB" id="A0A2S9YGF5"/>
<evidence type="ECO:0000313" key="3">
    <source>
        <dbReference type="Proteomes" id="UP000237968"/>
    </source>
</evidence>
<gene>
    <name evidence="2" type="ORF">ENSA5_09740</name>
</gene>
<organism evidence="2 3">
    <name type="scientific">Enhygromyxa salina</name>
    <dbReference type="NCBI Taxonomy" id="215803"/>
    <lineage>
        <taxon>Bacteria</taxon>
        <taxon>Pseudomonadati</taxon>
        <taxon>Myxococcota</taxon>
        <taxon>Polyangia</taxon>
        <taxon>Nannocystales</taxon>
        <taxon>Nannocystaceae</taxon>
        <taxon>Enhygromyxa</taxon>
    </lineage>
</organism>
<evidence type="ECO:0000256" key="1">
    <source>
        <dbReference type="SAM" id="MobiDB-lite"/>
    </source>
</evidence>
<reference evidence="2 3" key="1">
    <citation type="submission" date="2018-03" db="EMBL/GenBank/DDBJ databases">
        <title>Draft Genome Sequences of the Obligatory Marine Myxobacteria Enhygromyxa salina SWB005.</title>
        <authorList>
            <person name="Poehlein A."/>
            <person name="Moghaddam J.A."/>
            <person name="Harms H."/>
            <person name="Alanjari M."/>
            <person name="Koenig G.M."/>
            <person name="Daniel R."/>
            <person name="Schaeberle T.F."/>
        </authorList>
    </citation>
    <scope>NUCLEOTIDE SEQUENCE [LARGE SCALE GENOMIC DNA]</scope>
    <source>
        <strain evidence="2 3">SWB005</strain>
    </source>
</reference>
<dbReference type="Proteomes" id="UP000237968">
    <property type="component" value="Unassembled WGS sequence"/>
</dbReference>